<dbReference type="EMBL" id="KL142397">
    <property type="protein sequence ID" value="KDR70486.1"/>
    <property type="molecule type" value="Genomic_DNA"/>
</dbReference>
<dbReference type="AlphaFoldDB" id="A0A067SHY1"/>
<name>A0A067SHY1_GALM3</name>
<reference evidence="2" key="1">
    <citation type="journal article" date="2014" name="Proc. Natl. Acad. Sci. U.S.A.">
        <title>Extensive sampling of basidiomycete genomes demonstrates inadequacy of the white-rot/brown-rot paradigm for wood decay fungi.</title>
        <authorList>
            <person name="Riley R."/>
            <person name="Salamov A.A."/>
            <person name="Brown D.W."/>
            <person name="Nagy L.G."/>
            <person name="Floudas D."/>
            <person name="Held B.W."/>
            <person name="Levasseur A."/>
            <person name="Lombard V."/>
            <person name="Morin E."/>
            <person name="Otillar R."/>
            <person name="Lindquist E.A."/>
            <person name="Sun H."/>
            <person name="LaButti K.M."/>
            <person name="Schmutz J."/>
            <person name="Jabbour D."/>
            <person name="Luo H."/>
            <person name="Baker S.E."/>
            <person name="Pisabarro A.G."/>
            <person name="Walton J.D."/>
            <person name="Blanchette R.A."/>
            <person name="Henrissat B."/>
            <person name="Martin F."/>
            <person name="Cullen D."/>
            <person name="Hibbett D.S."/>
            <person name="Grigoriev I.V."/>
        </authorList>
    </citation>
    <scope>NUCLEOTIDE SEQUENCE [LARGE SCALE GENOMIC DNA]</scope>
    <source>
        <strain evidence="2">CBS 339.88</strain>
    </source>
</reference>
<sequence length="517" mass="58288">MDNIVDLQARAPESLAHEDADILSLIFDINTEVPSIKDALKFTRISSQVCRAWRRTALDSTSIWGKLIDLDVLNKVADEWRAEVIKRSGDSPLWIKATAPMYDNEPRGKAGRIRQFGEHASRLPEVLFSLLEADWSRIEKLVVWADIAEIDARRWSAIYRPASRLRVFNLYGDFRSIGAISATPIFANHAPLLRDFRAGYMQLTRQLPSSSWLSNILSLCIMAPHTLSNTLNLLQNTPLLETLFVENVDWDNVNDMPPRLLQLPNLRVMNLVGHCNSYSVPIPLASIFCLHRGPIQLSIFAFAIFGHFLPDFLNSYWRVHKPTAIGLDIEDHSFYFHCKGTVDDSTLSIATHPNPFHLLVVFSLPAFTLYTVTELKLKCYDPLYLFAFGERLVSFLLLCSSVKVLITEEGILQYLPEAQLETSQTLLPMLQTIKLETWSGVSSGIIPFLTARIDIGHPVSVLDLTECQSEVALSALEGFAQIMGLTVLWRQQGLENVSEYQCGRGNSEALDFHISDE</sequence>
<dbReference type="HOGENOM" id="CLU_030662_0_0_1"/>
<evidence type="ECO:0000313" key="1">
    <source>
        <dbReference type="EMBL" id="KDR70486.1"/>
    </source>
</evidence>
<proteinExistence type="predicted"/>
<gene>
    <name evidence="1" type="ORF">GALMADRAFT_254903</name>
</gene>
<dbReference type="OrthoDB" id="3365698at2759"/>
<organism evidence="1 2">
    <name type="scientific">Galerina marginata (strain CBS 339.88)</name>
    <dbReference type="NCBI Taxonomy" id="685588"/>
    <lineage>
        <taxon>Eukaryota</taxon>
        <taxon>Fungi</taxon>
        <taxon>Dikarya</taxon>
        <taxon>Basidiomycota</taxon>
        <taxon>Agaricomycotina</taxon>
        <taxon>Agaricomycetes</taxon>
        <taxon>Agaricomycetidae</taxon>
        <taxon>Agaricales</taxon>
        <taxon>Agaricineae</taxon>
        <taxon>Strophariaceae</taxon>
        <taxon>Galerina</taxon>
    </lineage>
</organism>
<accession>A0A067SHY1</accession>
<evidence type="ECO:0008006" key="3">
    <source>
        <dbReference type="Google" id="ProtNLM"/>
    </source>
</evidence>
<keyword evidence="2" id="KW-1185">Reference proteome</keyword>
<protein>
    <recommendedName>
        <fullName evidence="3">F-box domain-containing protein</fullName>
    </recommendedName>
</protein>
<evidence type="ECO:0000313" key="2">
    <source>
        <dbReference type="Proteomes" id="UP000027222"/>
    </source>
</evidence>
<dbReference type="Proteomes" id="UP000027222">
    <property type="component" value="Unassembled WGS sequence"/>
</dbReference>